<dbReference type="PROSITE" id="PS50206">
    <property type="entry name" value="RHODANESE_3"/>
    <property type="match status" value="1"/>
</dbReference>
<keyword evidence="3" id="KW-1185">Reference proteome</keyword>
<dbReference type="EMBL" id="CP030850">
    <property type="protein sequence ID" value="AXE17687.1"/>
    <property type="molecule type" value="Genomic_DNA"/>
</dbReference>
<evidence type="ECO:0000259" key="1">
    <source>
        <dbReference type="PROSITE" id="PS50206"/>
    </source>
</evidence>
<gene>
    <name evidence="2" type="ORF">DR864_08025</name>
</gene>
<protein>
    <submittedName>
        <fullName evidence="2">Rhodanese-like domain-containing protein</fullName>
    </submittedName>
</protein>
<dbReference type="AlphaFoldDB" id="A0A344TGB6"/>
<dbReference type="SMART" id="SM00450">
    <property type="entry name" value="RHOD"/>
    <property type="match status" value="1"/>
</dbReference>
<dbReference type="PANTHER" id="PTHR43031">
    <property type="entry name" value="FAD-DEPENDENT OXIDOREDUCTASE"/>
    <property type="match status" value="1"/>
</dbReference>
<dbReference type="RefSeq" id="WP_114066472.1">
    <property type="nucleotide sequence ID" value="NZ_CP030850.1"/>
</dbReference>
<feature type="domain" description="Rhodanese" evidence="1">
    <location>
        <begin position="25"/>
        <end position="107"/>
    </location>
</feature>
<dbReference type="Pfam" id="PF00581">
    <property type="entry name" value="Rhodanese"/>
    <property type="match status" value="1"/>
</dbReference>
<proteinExistence type="predicted"/>
<reference evidence="2 3" key="1">
    <citation type="submission" date="2018-07" db="EMBL/GenBank/DDBJ databases">
        <title>Genome sequencing of Runella.</title>
        <authorList>
            <person name="Baek M.-G."/>
            <person name="Yi H."/>
        </authorList>
    </citation>
    <scope>NUCLEOTIDE SEQUENCE [LARGE SCALE GENOMIC DNA]</scope>
    <source>
        <strain evidence="2 3">HYN0085</strain>
    </source>
</reference>
<dbReference type="OrthoDB" id="9808735at2"/>
<dbReference type="Proteomes" id="UP000251993">
    <property type="component" value="Chromosome"/>
</dbReference>
<accession>A0A344TGB6</accession>
<name>A0A344TGB6_9BACT</name>
<evidence type="ECO:0000313" key="3">
    <source>
        <dbReference type="Proteomes" id="UP000251993"/>
    </source>
</evidence>
<dbReference type="CDD" id="cd00158">
    <property type="entry name" value="RHOD"/>
    <property type="match status" value="1"/>
</dbReference>
<organism evidence="2 3">
    <name type="scientific">Runella rosea</name>
    <dbReference type="NCBI Taxonomy" id="2259595"/>
    <lineage>
        <taxon>Bacteria</taxon>
        <taxon>Pseudomonadati</taxon>
        <taxon>Bacteroidota</taxon>
        <taxon>Cytophagia</taxon>
        <taxon>Cytophagales</taxon>
        <taxon>Spirosomataceae</taxon>
        <taxon>Runella</taxon>
    </lineage>
</organism>
<dbReference type="PANTHER" id="PTHR43031:SF1">
    <property type="entry name" value="PYRIDINE NUCLEOTIDE-DISULPHIDE OXIDOREDUCTASE"/>
    <property type="match status" value="1"/>
</dbReference>
<dbReference type="KEGG" id="run:DR864_08025"/>
<dbReference type="InterPro" id="IPR050229">
    <property type="entry name" value="GlpE_sulfurtransferase"/>
</dbReference>
<evidence type="ECO:0000313" key="2">
    <source>
        <dbReference type="EMBL" id="AXE17687.1"/>
    </source>
</evidence>
<dbReference type="InterPro" id="IPR001763">
    <property type="entry name" value="Rhodanese-like_dom"/>
</dbReference>
<sequence length="108" mass="12107">MFDFLKTKKNYEDVNASNFKQLIDETPNAVVLDVRTAAEMRSGAIKGAINIDLMSADFQQKIGKLDKSKTYFVYCRSGNRSGQACKMMGNAGFEHVYNLSGGMMSWPY</sequence>
<dbReference type="InterPro" id="IPR036873">
    <property type="entry name" value="Rhodanese-like_dom_sf"/>
</dbReference>
<dbReference type="Gene3D" id="3.40.250.10">
    <property type="entry name" value="Rhodanese-like domain"/>
    <property type="match status" value="1"/>
</dbReference>
<dbReference type="SUPFAM" id="SSF52821">
    <property type="entry name" value="Rhodanese/Cell cycle control phosphatase"/>
    <property type="match status" value="1"/>
</dbReference>